<evidence type="ECO:0000313" key="2">
    <source>
        <dbReference type="EMBL" id="MCJ8499417.1"/>
    </source>
</evidence>
<dbReference type="AlphaFoldDB" id="A0AA41QZS2"/>
<evidence type="ECO:0000313" key="3">
    <source>
        <dbReference type="Proteomes" id="UP001165427"/>
    </source>
</evidence>
<dbReference type="Gene3D" id="1.10.10.10">
    <property type="entry name" value="Winged helix-like DNA-binding domain superfamily/Winged helix DNA-binding domain"/>
    <property type="match status" value="1"/>
</dbReference>
<sequence>MCSHEVRFRMRSKIWIEDEGGKVVFGLGRYRMLDLVRRTGSLNAAAKALKMSYRAVWMRIRKSEERLGRPLVMRDGNGSRLTPFGESLMDGFDRLHARVIAESDRFFEGLMADRLPEGPQDPPSEESG</sequence>
<dbReference type="RefSeq" id="WP_246902717.1">
    <property type="nucleotide sequence ID" value="NZ_JALJRB010000002.1"/>
</dbReference>
<organism evidence="2 3">
    <name type="scientific">Desulfatitalea alkaliphila</name>
    <dbReference type="NCBI Taxonomy" id="2929485"/>
    <lineage>
        <taxon>Bacteria</taxon>
        <taxon>Pseudomonadati</taxon>
        <taxon>Thermodesulfobacteriota</taxon>
        <taxon>Desulfobacteria</taxon>
        <taxon>Desulfobacterales</taxon>
        <taxon>Desulfosarcinaceae</taxon>
        <taxon>Desulfatitalea</taxon>
    </lineage>
</organism>
<dbReference type="InterPro" id="IPR051815">
    <property type="entry name" value="Molybdate_resp_trans_reg"/>
</dbReference>
<dbReference type="Pfam" id="PF00126">
    <property type="entry name" value="HTH_1"/>
    <property type="match status" value="1"/>
</dbReference>
<evidence type="ECO:0000259" key="1">
    <source>
        <dbReference type="PROSITE" id="PS50931"/>
    </source>
</evidence>
<dbReference type="PANTHER" id="PTHR30432:SF1">
    <property type="entry name" value="DNA-BINDING TRANSCRIPTIONAL DUAL REGULATOR MODE"/>
    <property type="match status" value="1"/>
</dbReference>
<protein>
    <submittedName>
        <fullName evidence="2">LysR family transcriptional regulator</fullName>
    </submittedName>
</protein>
<keyword evidence="3" id="KW-1185">Reference proteome</keyword>
<dbReference type="InterPro" id="IPR000847">
    <property type="entry name" value="LysR_HTH_N"/>
</dbReference>
<name>A0AA41QZS2_9BACT</name>
<dbReference type="PROSITE" id="PS50931">
    <property type="entry name" value="HTH_LYSR"/>
    <property type="match status" value="1"/>
</dbReference>
<dbReference type="InterPro" id="IPR036390">
    <property type="entry name" value="WH_DNA-bd_sf"/>
</dbReference>
<reference evidence="2" key="1">
    <citation type="submission" date="2022-04" db="EMBL/GenBank/DDBJ databases">
        <title>Desulfatitalea alkaliphila sp. nov., a novel anaerobic sulfate-reducing bacterium isolated from terrestrial mud volcano, Taman Peninsula, Russia.</title>
        <authorList>
            <person name="Khomyakova M.A."/>
            <person name="Merkel A.Y."/>
            <person name="Slobodkin A.I."/>
        </authorList>
    </citation>
    <scope>NUCLEOTIDE SEQUENCE</scope>
    <source>
        <strain evidence="2">M08but</strain>
    </source>
</reference>
<dbReference type="PANTHER" id="PTHR30432">
    <property type="entry name" value="TRANSCRIPTIONAL REGULATOR MODE"/>
    <property type="match status" value="1"/>
</dbReference>
<dbReference type="EMBL" id="JALJRB010000002">
    <property type="protein sequence ID" value="MCJ8499417.1"/>
    <property type="molecule type" value="Genomic_DNA"/>
</dbReference>
<comment type="caution">
    <text evidence="2">The sequence shown here is derived from an EMBL/GenBank/DDBJ whole genome shotgun (WGS) entry which is preliminary data.</text>
</comment>
<dbReference type="GO" id="GO:0003700">
    <property type="term" value="F:DNA-binding transcription factor activity"/>
    <property type="evidence" value="ECO:0007669"/>
    <property type="project" value="InterPro"/>
</dbReference>
<accession>A0AA41QZS2</accession>
<gene>
    <name evidence="2" type="ORF">MRX98_02430</name>
</gene>
<dbReference type="Proteomes" id="UP001165427">
    <property type="component" value="Unassembled WGS sequence"/>
</dbReference>
<dbReference type="SUPFAM" id="SSF46785">
    <property type="entry name" value="Winged helix' DNA-binding domain"/>
    <property type="match status" value="1"/>
</dbReference>
<feature type="domain" description="HTH lysR-type" evidence="1">
    <location>
        <begin position="31"/>
        <end position="82"/>
    </location>
</feature>
<proteinExistence type="predicted"/>
<dbReference type="InterPro" id="IPR036388">
    <property type="entry name" value="WH-like_DNA-bd_sf"/>
</dbReference>